<sequence length="48" mass="5658">MKQNLIDFYPDLLIETPIKVKPSEESRPDIDAVMKQLKDIAERNKEEK</sequence>
<name>A0A0F9J7M0_9ZZZZ</name>
<protein>
    <submittedName>
        <fullName evidence="1">Uncharacterized protein</fullName>
    </submittedName>
</protein>
<comment type="caution">
    <text evidence="1">The sequence shown here is derived from an EMBL/GenBank/DDBJ whole genome shotgun (WGS) entry which is preliminary data.</text>
</comment>
<reference evidence="1" key="1">
    <citation type="journal article" date="2015" name="Nature">
        <title>Complex archaea that bridge the gap between prokaryotes and eukaryotes.</title>
        <authorList>
            <person name="Spang A."/>
            <person name="Saw J.H."/>
            <person name="Jorgensen S.L."/>
            <person name="Zaremba-Niedzwiedzka K."/>
            <person name="Martijn J."/>
            <person name="Lind A.E."/>
            <person name="van Eijk R."/>
            <person name="Schleper C."/>
            <person name="Guy L."/>
            <person name="Ettema T.J."/>
        </authorList>
    </citation>
    <scope>NUCLEOTIDE SEQUENCE</scope>
</reference>
<proteinExistence type="predicted"/>
<organism evidence="1">
    <name type="scientific">marine sediment metagenome</name>
    <dbReference type="NCBI Taxonomy" id="412755"/>
    <lineage>
        <taxon>unclassified sequences</taxon>
        <taxon>metagenomes</taxon>
        <taxon>ecological metagenomes</taxon>
    </lineage>
</organism>
<dbReference type="AlphaFoldDB" id="A0A0F9J7M0"/>
<gene>
    <name evidence="1" type="ORF">LCGC14_1564620</name>
</gene>
<accession>A0A0F9J7M0</accession>
<dbReference type="EMBL" id="LAZR01012122">
    <property type="protein sequence ID" value="KKM39483.1"/>
    <property type="molecule type" value="Genomic_DNA"/>
</dbReference>
<evidence type="ECO:0000313" key="1">
    <source>
        <dbReference type="EMBL" id="KKM39483.1"/>
    </source>
</evidence>